<dbReference type="AlphaFoldDB" id="A0A7K5KNN0"/>
<name>A0A7K5KNN0_9TYRA</name>
<evidence type="ECO:0000313" key="3">
    <source>
        <dbReference type="Proteomes" id="UP000525714"/>
    </source>
</evidence>
<keyword evidence="1" id="KW-0472">Membrane</keyword>
<dbReference type="EMBL" id="VYZC01001552">
    <property type="protein sequence ID" value="NWT07094.1"/>
    <property type="molecule type" value="Genomic_DNA"/>
</dbReference>
<organism evidence="2 3">
    <name type="scientific">Mionectes macconnelli</name>
    <name type="common">McConnell's flycatcher</name>
    <dbReference type="NCBI Taxonomy" id="254557"/>
    <lineage>
        <taxon>Eukaryota</taxon>
        <taxon>Metazoa</taxon>
        <taxon>Chordata</taxon>
        <taxon>Craniata</taxon>
        <taxon>Vertebrata</taxon>
        <taxon>Euteleostomi</taxon>
        <taxon>Archelosauria</taxon>
        <taxon>Archosauria</taxon>
        <taxon>Dinosauria</taxon>
        <taxon>Saurischia</taxon>
        <taxon>Theropoda</taxon>
        <taxon>Coelurosauria</taxon>
        <taxon>Aves</taxon>
        <taxon>Neognathae</taxon>
        <taxon>Neoaves</taxon>
        <taxon>Telluraves</taxon>
        <taxon>Australaves</taxon>
        <taxon>Passeriformes</taxon>
        <taxon>Tyrannidae</taxon>
        <taxon>Mionectes</taxon>
    </lineage>
</organism>
<dbReference type="Pfam" id="PF00429">
    <property type="entry name" value="TLV_coat"/>
    <property type="match status" value="1"/>
</dbReference>
<gene>
    <name evidence="2" type="primary">Fv4</name>
    <name evidence="2" type="ORF">MIOMAC_R15490</name>
</gene>
<reference evidence="2 3" key="1">
    <citation type="submission" date="2019-09" db="EMBL/GenBank/DDBJ databases">
        <title>Bird 10,000 Genomes (B10K) Project - Family phase.</title>
        <authorList>
            <person name="Zhang G."/>
        </authorList>
    </citation>
    <scope>NUCLEOTIDE SEQUENCE [LARGE SCALE GENOMIC DNA]</scope>
    <source>
        <strain evidence="2">B10K-DU-003-16</strain>
        <tissue evidence="2">Mixed tissue sample</tissue>
    </source>
</reference>
<keyword evidence="1" id="KW-0812">Transmembrane</keyword>
<protein>
    <submittedName>
        <fullName evidence="2">ENV2 protein</fullName>
    </submittedName>
</protein>
<keyword evidence="1" id="KW-1133">Transmembrane helix</keyword>
<keyword evidence="3" id="KW-1185">Reference proteome</keyword>
<dbReference type="InterPro" id="IPR018154">
    <property type="entry name" value="TLV/ENV_coat_polyprotein"/>
</dbReference>
<feature type="non-terminal residue" evidence="2">
    <location>
        <position position="81"/>
    </location>
</feature>
<evidence type="ECO:0000313" key="2">
    <source>
        <dbReference type="EMBL" id="NWT07094.1"/>
    </source>
</evidence>
<feature type="non-terminal residue" evidence="2">
    <location>
        <position position="1"/>
    </location>
</feature>
<sequence>FNYSPWVTTLLSTIAGPLILLIIGLSFGPYIFNRLITVVKRRLEAAHLMLLQGQYEQVREGEATPTLQRAREVLSRFNEQN</sequence>
<evidence type="ECO:0000256" key="1">
    <source>
        <dbReference type="SAM" id="Phobius"/>
    </source>
</evidence>
<dbReference type="Proteomes" id="UP000525714">
    <property type="component" value="Unassembled WGS sequence"/>
</dbReference>
<feature type="transmembrane region" description="Helical" evidence="1">
    <location>
        <begin position="6"/>
        <end position="32"/>
    </location>
</feature>
<accession>A0A7K5KNN0</accession>
<proteinExistence type="predicted"/>
<comment type="caution">
    <text evidence="2">The sequence shown here is derived from an EMBL/GenBank/DDBJ whole genome shotgun (WGS) entry which is preliminary data.</text>
</comment>